<keyword evidence="2" id="KW-0805">Transcription regulation</keyword>
<reference evidence="6" key="1">
    <citation type="journal article" date="2014" name="Int. J. Syst. Evol. Microbiol.">
        <title>Complete genome of a new Firmicutes species belonging to the dominant human colonic microbiota ('Ruminococcus bicirculans') reveals two chromosomes and a selective capacity to utilize plant glucans.</title>
        <authorList>
            <consortium name="NISC Comparative Sequencing Program"/>
            <person name="Wegmann U."/>
            <person name="Louis P."/>
            <person name="Goesmann A."/>
            <person name="Henrissat B."/>
            <person name="Duncan S.H."/>
            <person name="Flint H.J."/>
        </authorList>
    </citation>
    <scope>NUCLEOTIDE SEQUENCE</scope>
    <source>
        <strain evidence="6">CECT 7703</strain>
    </source>
</reference>
<comment type="caution">
    <text evidence="6">The sequence shown here is derived from an EMBL/GenBank/DDBJ whole genome shotgun (WGS) entry which is preliminary data.</text>
</comment>
<dbReference type="RefSeq" id="WP_290334003.1">
    <property type="nucleotide sequence ID" value="NZ_JAUFPU010000018.1"/>
</dbReference>
<reference evidence="6" key="2">
    <citation type="submission" date="2023-06" db="EMBL/GenBank/DDBJ databases">
        <authorList>
            <person name="Lucena T."/>
            <person name="Sun Q."/>
        </authorList>
    </citation>
    <scope>NUCLEOTIDE SEQUENCE</scope>
    <source>
        <strain evidence="6">CECT 7703</strain>
    </source>
</reference>
<dbReference type="Gene3D" id="1.10.260.40">
    <property type="entry name" value="lambda repressor-like DNA-binding domains"/>
    <property type="match status" value="1"/>
</dbReference>
<evidence type="ECO:0000256" key="4">
    <source>
        <dbReference type="ARBA" id="ARBA00023163"/>
    </source>
</evidence>
<evidence type="ECO:0000256" key="3">
    <source>
        <dbReference type="ARBA" id="ARBA00023125"/>
    </source>
</evidence>
<feature type="domain" description="Ner winged helix-turn-helix DNA-binding" evidence="5">
    <location>
        <begin position="46"/>
        <end position="114"/>
    </location>
</feature>
<dbReference type="InterPro" id="IPR038722">
    <property type="entry name" value="Ner_HTH_dom"/>
</dbReference>
<accession>A0ABT8BA88</accession>
<dbReference type="InterPro" id="IPR010982">
    <property type="entry name" value="Lambda_DNA-bd_dom_sf"/>
</dbReference>
<evidence type="ECO:0000259" key="5">
    <source>
        <dbReference type="Pfam" id="PF13693"/>
    </source>
</evidence>
<dbReference type="Pfam" id="PF13693">
    <property type="entry name" value="HTH_35"/>
    <property type="match status" value="1"/>
</dbReference>
<proteinExistence type="inferred from homology"/>
<evidence type="ECO:0000256" key="2">
    <source>
        <dbReference type="ARBA" id="ARBA00023015"/>
    </source>
</evidence>
<protein>
    <submittedName>
        <fullName evidence="6">Transcriptional regulator</fullName>
    </submittedName>
</protein>
<evidence type="ECO:0000313" key="6">
    <source>
        <dbReference type="EMBL" id="MDN3578675.1"/>
    </source>
</evidence>
<evidence type="ECO:0000313" key="7">
    <source>
        <dbReference type="Proteomes" id="UP001180081"/>
    </source>
</evidence>
<sequence length="123" mass="13927">MESFAYLLRSIFACNRNNVHAQCFHNVTKRGYAMKAMQVPKNDVQDWHPADVVAALKKRQVSLRGLSIENGYSPTTLANALRMPWPKAEQIIAKALGERPEAIWPTRYARRNSKPYLATVVTA</sequence>
<comment type="similarity">
    <text evidence="1">Belongs to the ner transcriptional regulatory family.</text>
</comment>
<organism evidence="6 7">
    <name type="scientific">Chitinimonas viridis</name>
    <dbReference type="NCBI Taxonomy" id="664880"/>
    <lineage>
        <taxon>Bacteria</taxon>
        <taxon>Pseudomonadati</taxon>
        <taxon>Pseudomonadota</taxon>
        <taxon>Betaproteobacteria</taxon>
        <taxon>Neisseriales</taxon>
        <taxon>Chitinibacteraceae</taxon>
        <taxon>Chitinimonas</taxon>
    </lineage>
</organism>
<dbReference type="SUPFAM" id="SSF47413">
    <property type="entry name" value="lambda repressor-like DNA-binding domains"/>
    <property type="match status" value="1"/>
</dbReference>
<keyword evidence="4" id="KW-0804">Transcription</keyword>
<evidence type="ECO:0000256" key="1">
    <source>
        <dbReference type="ARBA" id="ARBA00006157"/>
    </source>
</evidence>
<dbReference type="Proteomes" id="UP001180081">
    <property type="component" value="Unassembled WGS sequence"/>
</dbReference>
<keyword evidence="3" id="KW-0238">DNA-binding</keyword>
<keyword evidence="7" id="KW-1185">Reference proteome</keyword>
<gene>
    <name evidence="6" type="ORF">QWZ03_18065</name>
</gene>
<dbReference type="EMBL" id="JAUFPU010000018">
    <property type="protein sequence ID" value="MDN3578675.1"/>
    <property type="molecule type" value="Genomic_DNA"/>
</dbReference>
<name>A0ABT8BA88_9NEIS</name>